<reference evidence="1 2" key="1">
    <citation type="journal article" date="2017" name="Curr. Biol.">
        <title>The Evolution of Venom by Co-option of Single-Copy Genes.</title>
        <authorList>
            <person name="Martinson E.O."/>
            <person name="Mrinalini"/>
            <person name="Kelkar Y.D."/>
            <person name="Chang C.H."/>
            <person name="Werren J.H."/>
        </authorList>
    </citation>
    <scope>NUCLEOTIDE SEQUENCE [LARGE SCALE GENOMIC DNA]</scope>
    <source>
        <strain evidence="1 2">Alberta</strain>
        <tissue evidence="1">Whole body</tissue>
    </source>
</reference>
<dbReference type="AlphaFoldDB" id="A0A232EDZ2"/>
<evidence type="ECO:0000313" key="2">
    <source>
        <dbReference type="Proteomes" id="UP000215335"/>
    </source>
</evidence>
<keyword evidence="2" id="KW-1185">Reference proteome</keyword>
<evidence type="ECO:0000313" key="1">
    <source>
        <dbReference type="EMBL" id="OXU16542.1"/>
    </source>
</evidence>
<organism evidence="1 2">
    <name type="scientific">Trichomalopsis sarcophagae</name>
    <dbReference type="NCBI Taxonomy" id="543379"/>
    <lineage>
        <taxon>Eukaryota</taxon>
        <taxon>Metazoa</taxon>
        <taxon>Ecdysozoa</taxon>
        <taxon>Arthropoda</taxon>
        <taxon>Hexapoda</taxon>
        <taxon>Insecta</taxon>
        <taxon>Pterygota</taxon>
        <taxon>Neoptera</taxon>
        <taxon>Endopterygota</taxon>
        <taxon>Hymenoptera</taxon>
        <taxon>Apocrita</taxon>
        <taxon>Proctotrupomorpha</taxon>
        <taxon>Chalcidoidea</taxon>
        <taxon>Pteromalidae</taxon>
        <taxon>Pteromalinae</taxon>
        <taxon>Trichomalopsis</taxon>
    </lineage>
</organism>
<sequence length="63" mass="7380">MTYPKAKCLLSSDELTVTSDFKGNAGLRLWNKPREFKELFQIPQNQQVPYEFVTYCDMICLKT</sequence>
<accession>A0A232EDZ2</accession>
<name>A0A232EDZ2_9HYME</name>
<dbReference type="EMBL" id="NNAY01005825">
    <property type="protein sequence ID" value="OXU16542.1"/>
    <property type="molecule type" value="Genomic_DNA"/>
</dbReference>
<dbReference type="Proteomes" id="UP000215335">
    <property type="component" value="Unassembled WGS sequence"/>
</dbReference>
<gene>
    <name evidence="1" type="ORF">TSAR_006063</name>
</gene>
<proteinExistence type="predicted"/>
<protein>
    <submittedName>
        <fullName evidence="1">Uncharacterized protein</fullName>
    </submittedName>
</protein>
<comment type="caution">
    <text evidence="1">The sequence shown here is derived from an EMBL/GenBank/DDBJ whole genome shotgun (WGS) entry which is preliminary data.</text>
</comment>